<dbReference type="EMBL" id="JAJEQF010000015">
    <property type="protein sequence ID" value="MCC2167506.1"/>
    <property type="molecule type" value="Genomic_DNA"/>
</dbReference>
<evidence type="ECO:0000313" key="4">
    <source>
        <dbReference type="Proteomes" id="UP001199355"/>
    </source>
</evidence>
<evidence type="ECO:0000259" key="2">
    <source>
        <dbReference type="SMART" id="SM00854"/>
    </source>
</evidence>
<dbReference type="AlphaFoldDB" id="A0AAE3DNN3"/>
<gene>
    <name evidence="3" type="ORF">LKD45_07310</name>
</gene>
<protein>
    <submittedName>
        <fullName evidence="3">CapA family protein</fullName>
    </submittedName>
</protein>
<comment type="similarity">
    <text evidence="1">Belongs to the CapA family.</text>
</comment>
<sequence length="438" mass="49308">MKKEPIRFTAAGDILITKKIPRENDGIAEISRYIKRGDIRMANLETTVTDGTCFASAFSGGTWLTVDKSCLLDIKRYGFNMLGLANNHSMDYSYEGLNMTIDNVNKAGFFYAGSGKNLYEAARPAMIETKNGRVGVIDICSTFENAARAGSQTPRIPGRPGLNALRTHNLYKITKEHAAYLEEINKNTGLNSLREKHRAQGFIPSLAENRMEFGTMEFTIVDSNEQEGRWSYSDKRDVERTLNGIKEALYTCEAVVIMIHSHEIKADQEYEADYFMEEFAHACIDAGACAVVGSGTHQMKGIEFYKDCPIFYCLGNFIFENEFVRDLPADYMEKYGLPESASGAEGIAKRSAKAKKTLYTIPEVYQTVIPYFEIIDGKCVKTELLPVSLGFYKERYKKNLPYVADEIEALAILEYLNRACRPYGVEWCYSGGIMIRSK</sequence>
<dbReference type="SUPFAM" id="SSF56300">
    <property type="entry name" value="Metallo-dependent phosphatases"/>
    <property type="match status" value="1"/>
</dbReference>
<name>A0AAE3DNN3_9FIRM</name>
<evidence type="ECO:0000313" key="3">
    <source>
        <dbReference type="EMBL" id="MCC2167506.1"/>
    </source>
</evidence>
<dbReference type="PANTHER" id="PTHR33393:SF13">
    <property type="entry name" value="PGA BIOSYNTHESIS PROTEIN CAPA"/>
    <property type="match status" value="1"/>
</dbReference>
<dbReference type="InterPro" id="IPR052169">
    <property type="entry name" value="CW_Biosynth-Accessory"/>
</dbReference>
<proteinExistence type="inferred from homology"/>
<organism evidence="3 4">
    <name type="scientific">Gallintestinimicrobium propionicum</name>
    <dbReference type="NCBI Taxonomy" id="2981770"/>
    <lineage>
        <taxon>Bacteria</taxon>
        <taxon>Bacillati</taxon>
        <taxon>Bacillota</taxon>
        <taxon>Clostridia</taxon>
        <taxon>Lachnospirales</taxon>
        <taxon>Lachnospiraceae</taxon>
        <taxon>Gallintestinimicrobium</taxon>
    </lineage>
</organism>
<dbReference type="InterPro" id="IPR029052">
    <property type="entry name" value="Metallo-depent_PP-like"/>
</dbReference>
<dbReference type="Proteomes" id="UP001199355">
    <property type="component" value="Unassembled WGS sequence"/>
</dbReference>
<dbReference type="RefSeq" id="WP_262587982.1">
    <property type="nucleotide sequence ID" value="NZ_JAJEQF010000015.1"/>
</dbReference>
<evidence type="ECO:0000256" key="1">
    <source>
        <dbReference type="ARBA" id="ARBA00005662"/>
    </source>
</evidence>
<accession>A0AAE3DNN3</accession>
<reference evidence="3 4" key="1">
    <citation type="submission" date="2021-10" db="EMBL/GenBank/DDBJ databases">
        <title>Anaerobic single-cell dispensing facilitates the cultivation of human gut bacteria.</title>
        <authorList>
            <person name="Afrizal A."/>
        </authorList>
    </citation>
    <scope>NUCLEOTIDE SEQUENCE [LARGE SCALE GENOMIC DNA]</scope>
    <source>
        <strain evidence="3 4">CLA-AA-H244</strain>
    </source>
</reference>
<dbReference type="PANTHER" id="PTHR33393">
    <property type="entry name" value="POLYGLUTAMINE SYNTHESIS ACCESSORY PROTEIN RV0574C-RELATED"/>
    <property type="match status" value="1"/>
</dbReference>
<dbReference type="Pfam" id="PF09587">
    <property type="entry name" value="PGA_cap"/>
    <property type="match status" value="1"/>
</dbReference>
<dbReference type="InterPro" id="IPR019079">
    <property type="entry name" value="Capsule_synth_CapA"/>
</dbReference>
<dbReference type="SMART" id="SM00854">
    <property type="entry name" value="PGA_cap"/>
    <property type="match status" value="1"/>
</dbReference>
<comment type="caution">
    <text evidence="3">The sequence shown here is derived from an EMBL/GenBank/DDBJ whole genome shotgun (WGS) entry which is preliminary data.</text>
</comment>
<feature type="domain" description="Capsule synthesis protein CapA" evidence="2">
    <location>
        <begin position="7"/>
        <end position="321"/>
    </location>
</feature>
<keyword evidence="4" id="KW-1185">Reference proteome</keyword>